<feature type="coiled-coil region" evidence="1">
    <location>
        <begin position="552"/>
        <end position="579"/>
    </location>
</feature>
<reference evidence="2" key="1">
    <citation type="journal article" date="2022" name="Int. J. Mol. Sci.">
        <title>Draft Genome of Tanacetum Coccineum: Genomic Comparison of Closely Related Tanacetum-Family Plants.</title>
        <authorList>
            <person name="Yamashiro T."/>
            <person name="Shiraishi A."/>
            <person name="Nakayama K."/>
            <person name="Satake H."/>
        </authorList>
    </citation>
    <scope>NUCLEOTIDE SEQUENCE</scope>
</reference>
<evidence type="ECO:0000313" key="3">
    <source>
        <dbReference type="Proteomes" id="UP001151760"/>
    </source>
</evidence>
<organism evidence="2 3">
    <name type="scientific">Tanacetum coccineum</name>
    <dbReference type="NCBI Taxonomy" id="301880"/>
    <lineage>
        <taxon>Eukaryota</taxon>
        <taxon>Viridiplantae</taxon>
        <taxon>Streptophyta</taxon>
        <taxon>Embryophyta</taxon>
        <taxon>Tracheophyta</taxon>
        <taxon>Spermatophyta</taxon>
        <taxon>Magnoliopsida</taxon>
        <taxon>eudicotyledons</taxon>
        <taxon>Gunneridae</taxon>
        <taxon>Pentapetalae</taxon>
        <taxon>asterids</taxon>
        <taxon>campanulids</taxon>
        <taxon>Asterales</taxon>
        <taxon>Asteraceae</taxon>
        <taxon>Asteroideae</taxon>
        <taxon>Anthemideae</taxon>
        <taxon>Anthemidinae</taxon>
        <taxon>Tanacetum</taxon>
    </lineage>
</organism>
<evidence type="ECO:0008006" key="4">
    <source>
        <dbReference type="Google" id="ProtNLM"/>
    </source>
</evidence>
<reference evidence="2" key="2">
    <citation type="submission" date="2022-01" db="EMBL/GenBank/DDBJ databases">
        <authorList>
            <person name="Yamashiro T."/>
            <person name="Shiraishi A."/>
            <person name="Satake H."/>
            <person name="Nakayama K."/>
        </authorList>
    </citation>
    <scope>NUCLEOTIDE SEQUENCE</scope>
</reference>
<evidence type="ECO:0000313" key="2">
    <source>
        <dbReference type="EMBL" id="GJT33742.1"/>
    </source>
</evidence>
<proteinExistence type="predicted"/>
<dbReference type="Proteomes" id="UP001151760">
    <property type="component" value="Unassembled WGS sequence"/>
</dbReference>
<protein>
    <recommendedName>
        <fullName evidence="4">Retrovirus-related Pol polyprotein from transposon TNT 1-94</fullName>
    </recommendedName>
</protein>
<accession>A0ABQ5D4J3</accession>
<dbReference type="EMBL" id="BQNB010014904">
    <property type="protein sequence ID" value="GJT33742.1"/>
    <property type="molecule type" value="Genomic_DNA"/>
</dbReference>
<comment type="caution">
    <text evidence="2">The sequence shown here is derived from an EMBL/GenBank/DDBJ whole genome shotgun (WGS) entry which is preliminary data.</text>
</comment>
<keyword evidence="1" id="KW-0175">Coiled coil</keyword>
<keyword evidence="3" id="KW-1185">Reference proteome</keyword>
<name>A0ABQ5D4J3_9ASTR</name>
<sequence length="594" mass="69084">MLLEPDYGHDDSNFYGCAGLRLAFDPTKSPEYKVVRAGSNSCDIDFDSEIYWNDALHWLKIENRQLTHYKLNIEDHEHPIITTIQIPQSLQQGRNFFESYGNMLPMVIGIQIPYMLHLEGKLFESRGCLVLVRRDYIGSSEFTIYEMPKGCSVWSIKYILLWEEDSFLVMNLSRKVVQYNLISKTPRKIYDMGSNEVADDYLHDLAKTMGENILKSIDEGPFKMGKFRETLAEGALHLGPEWDRVFTDLTPKEKERYKADIRATNILLQGLPKDIYILINHYTYAKDIWDNVKMLLEGSELTKDKRESQLYDEFEQFRLIKGETIHEYYLNSKFVNNMFPEWGRFVTAVKLNRGLKTSNNDQLYAYLKQHETWHIARNCTQLKRPHNSKYFKDKMLLMQAQENRVVLDKEQLLFLAGGQSNTFDDDVDETPVQDLTLNEDNVFQADQCDAFDSDVDKAPATQTMFMANLSSADPIYDEAGSSYDSDILSEVQDHDNYVDSIGEYHDVHEMQNDVQPNYVVDSNRLKYGVIVYYSGMAAAHCVFVSEQNKAVNASLTAKLARYKEQVELYERRAKFELNERKQKIDEQLRIIMSH</sequence>
<evidence type="ECO:0000256" key="1">
    <source>
        <dbReference type="SAM" id="Coils"/>
    </source>
</evidence>
<gene>
    <name evidence="2" type="ORF">Tco_0924161</name>
</gene>